<dbReference type="Proteomes" id="UP000602510">
    <property type="component" value="Unassembled WGS sequence"/>
</dbReference>
<organism evidence="2 4">
    <name type="scientific">Phytophthora infestans</name>
    <name type="common">Potato late blight agent</name>
    <name type="synonym">Botrytis infestans</name>
    <dbReference type="NCBI Taxonomy" id="4787"/>
    <lineage>
        <taxon>Eukaryota</taxon>
        <taxon>Sar</taxon>
        <taxon>Stramenopiles</taxon>
        <taxon>Oomycota</taxon>
        <taxon>Peronosporomycetes</taxon>
        <taxon>Peronosporales</taxon>
        <taxon>Peronosporaceae</taxon>
        <taxon>Phytophthora</taxon>
    </lineage>
</organism>
<gene>
    <name evidence="2" type="ORF">GN244_ATG16326</name>
    <name evidence="3" type="ORF">GN958_ATG14837</name>
</gene>
<feature type="region of interest" description="Disordered" evidence="1">
    <location>
        <begin position="1"/>
        <end position="45"/>
    </location>
</feature>
<protein>
    <submittedName>
        <fullName evidence="2">Uncharacterized protein</fullName>
    </submittedName>
</protein>
<evidence type="ECO:0000313" key="2">
    <source>
        <dbReference type="EMBL" id="KAF4031812.1"/>
    </source>
</evidence>
<sequence length="187" mass="21675">MTRKTTQRKPSKRKQPVISRKEPPTLSMGKGKNSALDKSVRTSRAEAISRQIRRLKLSQVQRLTPGLMLSSGKQDVADNDSSQVARTHRQRRNPRHQQHSEEMLDNYLTATSELQLRQLALEEKQFEADVKLKGARLELEYEDIKLSREQRSDTIEVEMEKMTTQQQKFAPRKPTNSDVKKLKRATH</sequence>
<evidence type="ECO:0000256" key="1">
    <source>
        <dbReference type="SAM" id="MobiDB-lite"/>
    </source>
</evidence>
<feature type="region of interest" description="Disordered" evidence="1">
    <location>
        <begin position="163"/>
        <end position="187"/>
    </location>
</feature>
<feature type="compositionally biased region" description="Basic residues" evidence="1">
    <location>
        <begin position="1"/>
        <end position="15"/>
    </location>
</feature>
<feature type="region of interest" description="Disordered" evidence="1">
    <location>
        <begin position="70"/>
        <end position="101"/>
    </location>
</feature>
<accession>A0A833RS14</accession>
<dbReference type="AlphaFoldDB" id="A0A833RS14"/>
<feature type="compositionally biased region" description="Basic residues" evidence="1">
    <location>
        <begin position="86"/>
        <end position="97"/>
    </location>
</feature>
<evidence type="ECO:0000313" key="4">
    <source>
        <dbReference type="Proteomes" id="UP000602510"/>
    </source>
</evidence>
<dbReference type="Proteomes" id="UP000704712">
    <property type="component" value="Unassembled WGS sequence"/>
</dbReference>
<reference evidence="2" key="1">
    <citation type="submission" date="2020-04" db="EMBL/GenBank/DDBJ databases">
        <title>Hybrid Assembly of Korean Phytophthora infestans isolates.</title>
        <authorList>
            <person name="Prokchorchik M."/>
            <person name="Lee Y."/>
            <person name="Seo J."/>
            <person name="Cho J.-H."/>
            <person name="Park Y.-E."/>
            <person name="Jang D.-C."/>
            <person name="Im J.-S."/>
            <person name="Choi J.-G."/>
            <person name="Park H.-J."/>
            <person name="Lee G.-B."/>
            <person name="Lee Y.-G."/>
            <person name="Hong S.-Y."/>
            <person name="Cho K."/>
            <person name="Sohn K.H."/>
        </authorList>
    </citation>
    <scope>NUCLEOTIDE SEQUENCE</scope>
    <source>
        <strain evidence="2">KR_1_A1</strain>
        <strain evidence="3">KR_2_A2</strain>
    </source>
</reference>
<keyword evidence="4" id="KW-1185">Reference proteome</keyword>
<evidence type="ECO:0000313" key="3">
    <source>
        <dbReference type="EMBL" id="KAF4135972.1"/>
    </source>
</evidence>
<dbReference type="EMBL" id="WSZM01000536">
    <property type="protein sequence ID" value="KAF4031812.1"/>
    <property type="molecule type" value="Genomic_DNA"/>
</dbReference>
<comment type="caution">
    <text evidence="2">The sequence shown here is derived from an EMBL/GenBank/DDBJ whole genome shotgun (WGS) entry which is preliminary data.</text>
</comment>
<dbReference type="EMBL" id="JAACNO010002034">
    <property type="protein sequence ID" value="KAF4135972.1"/>
    <property type="molecule type" value="Genomic_DNA"/>
</dbReference>
<proteinExistence type="predicted"/>
<name>A0A833RS14_PHYIN</name>